<evidence type="ECO:0000259" key="1">
    <source>
        <dbReference type="Pfam" id="PF13175"/>
    </source>
</evidence>
<organism evidence="3 4">
    <name type="scientific">Chryseobacterium oryctis</name>
    <dbReference type="NCBI Taxonomy" id="2952618"/>
    <lineage>
        <taxon>Bacteria</taxon>
        <taxon>Pseudomonadati</taxon>
        <taxon>Bacteroidota</taxon>
        <taxon>Flavobacteriia</taxon>
        <taxon>Flavobacteriales</taxon>
        <taxon>Weeksellaceae</taxon>
        <taxon>Chryseobacterium group</taxon>
        <taxon>Chryseobacterium</taxon>
    </lineage>
</organism>
<feature type="domain" description="ATPase AAA-type core" evidence="2">
    <location>
        <begin position="319"/>
        <end position="395"/>
    </location>
</feature>
<comment type="caution">
    <text evidence="3">The sequence shown here is derived from an EMBL/GenBank/DDBJ whole genome shotgun (WGS) entry which is preliminary data.</text>
</comment>
<dbReference type="InterPro" id="IPR051396">
    <property type="entry name" value="Bact_Antivir_Def_Nuclease"/>
</dbReference>
<reference evidence="3" key="1">
    <citation type="submission" date="2022-10" db="EMBL/GenBank/DDBJ databases">
        <title>Chryseobacterium babae sp. nov. isolated from the gut of the beetle Oryctes rhinoceros, and Chryseobacterium kimseyorum sp. nov., isolated from a stick insect rearing cage.</title>
        <authorList>
            <person name="Shelomi M."/>
            <person name="Han C.-J."/>
            <person name="Chen W.-M."/>
            <person name="Chen H.-K."/>
            <person name="Liaw S.-J."/>
            <person name="Muhle E."/>
            <person name="Clermont D."/>
        </authorList>
    </citation>
    <scope>NUCLEOTIDE SEQUENCE</scope>
    <source>
        <strain evidence="3">WLa1L2M3</strain>
    </source>
</reference>
<dbReference type="Proteomes" id="UP001163719">
    <property type="component" value="Unassembled WGS sequence"/>
</dbReference>
<feature type="domain" description="Endonuclease GajA/Old nuclease/RecF-like AAA" evidence="1">
    <location>
        <begin position="1"/>
        <end position="122"/>
    </location>
</feature>
<accession>A0ABT3HRQ1</accession>
<evidence type="ECO:0000313" key="4">
    <source>
        <dbReference type="Proteomes" id="UP001163719"/>
    </source>
</evidence>
<dbReference type="InterPro" id="IPR003959">
    <property type="entry name" value="ATPase_AAA_core"/>
</dbReference>
<dbReference type="Pfam" id="PF13304">
    <property type="entry name" value="AAA_21"/>
    <property type="match status" value="1"/>
</dbReference>
<keyword evidence="3" id="KW-0547">Nucleotide-binding</keyword>
<dbReference type="EMBL" id="JAPDHV010000007">
    <property type="protein sequence ID" value="MCW3162465.1"/>
    <property type="molecule type" value="Genomic_DNA"/>
</dbReference>
<dbReference type="InterPro" id="IPR041685">
    <property type="entry name" value="AAA_GajA/Old/RecF-like"/>
</dbReference>
<gene>
    <name evidence="3" type="ORF">OH806_14435</name>
</gene>
<dbReference type="RefSeq" id="WP_264744382.1">
    <property type="nucleotide sequence ID" value="NZ_JAPDHV010000007.1"/>
</dbReference>
<proteinExistence type="predicted"/>
<protein>
    <submittedName>
        <fullName evidence="3">ATP-binding protein</fullName>
    </submittedName>
</protein>
<dbReference type="InterPro" id="IPR027417">
    <property type="entry name" value="P-loop_NTPase"/>
</dbReference>
<keyword evidence="3" id="KW-0067">ATP-binding</keyword>
<dbReference type="Gene3D" id="3.40.50.300">
    <property type="entry name" value="P-loop containing nucleotide triphosphate hydrolases"/>
    <property type="match status" value="2"/>
</dbReference>
<dbReference type="Pfam" id="PF13175">
    <property type="entry name" value="AAA_15"/>
    <property type="match status" value="1"/>
</dbReference>
<dbReference type="SUPFAM" id="SSF52540">
    <property type="entry name" value="P-loop containing nucleoside triphosphate hydrolases"/>
    <property type="match status" value="1"/>
</dbReference>
<evidence type="ECO:0000259" key="2">
    <source>
        <dbReference type="Pfam" id="PF13304"/>
    </source>
</evidence>
<dbReference type="PANTHER" id="PTHR43581">
    <property type="entry name" value="ATP/GTP PHOSPHATASE"/>
    <property type="match status" value="1"/>
</dbReference>
<evidence type="ECO:0000313" key="3">
    <source>
        <dbReference type="EMBL" id="MCW3162465.1"/>
    </source>
</evidence>
<dbReference type="GO" id="GO:0005524">
    <property type="term" value="F:ATP binding"/>
    <property type="evidence" value="ECO:0007669"/>
    <property type="project" value="UniProtKB-KW"/>
</dbReference>
<name>A0ABT3HRQ1_9FLAO</name>
<keyword evidence="4" id="KW-1185">Reference proteome</keyword>
<sequence>MKITSLYIDDYKLLKNFTIDFKKDISVLIGVNGSGKSSILESIAQIFSNVFLNQKSKFGFRLIYELRLEEILEQTATTSEFRTDYIKVEISALKKNTDLSFKVFVEDKILEDKDSIEKRFNSFQKILPSNIIIYYSGLSEIMKKICEPHDQVLSKQYRDGNINIQRPFFYFEPALFEIILISLLSYEFGDIPDYLAERAKIDQIESITFRLKKPTWAKGKAINWWGADGKVKDFLDFLGSIGKPLIIDEKISSTGRPGNVIIEAWQDEILIITIIGQEKLFEIREHFVEEKALFKILNTLYIDGLWIDAKFNFINKGEKKKFSVLSEGEQQSIIIKGLIELVTDENTLFLFDEPDTYLHPSWQRNFIEEIIKFTEINQAVSSQFLITTHSPQLLSNAIPEKSDVQILEDGEIIKITPKYYGRDISTILYELMGVERRNKKVTKQLSKLFNLIEDEELNKAKEEFLVMSELLGEDDPAILRAKTQIDYLEEAINETDN</sequence>
<dbReference type="PANTHER" id="PTHR43581:SF4">
    <property type="entry name" value="ATP_GTP PHOSPHATASE"/>
    <property type="match status" value="1"/>
</dbReference>